<dbReference type="InterPro" id="IPR016195">
    <property type="entry name" value="Pol/histidinol_Pase-like"/>
</dbReference>
<name>A0ABT3BPV5_9BACT</name>
<accession>A0ABT3BPV5</accession>
<reference evidence="1 2" key="1">
    <citation type="journal article" date="2020" name="Int. J. Syst. Evol. Microbiol.">
        <title>Ureaplasma miroungigenitalium sp. nov. isolated from northern elephant seals (Mirounga angustirostris) and Ureaplasma zalophigenitalium sp. nov. isolated from California sea lions (Zalophus californianus).</title>
        <authorList>
            <person name="Volokhov D.V."/>
            <person name="Gulland F.M."/>
            <person name="Gao Y."/>
            <person name="Chizhikov V.E."/>
        </authorList>
    </citation>
    <scope>NUCLEOTIDE SEQUENCE [LARGE SCALE GENOMIC DNA]</scope>
    <source>
        <strain evidence="1 2">CSL7644-GEN</strain>
    </source>
</reference>
<dbReference type="Gene3D" id="3.20.20.140">
    <property type="entry name" value="Metal-dependent hydrolases"/>
    <property type="match status" value="1"/>
</dbReference>
<dbReference type="RefSeq" id="WP_263818077.1">
    <property type="nucleotide sequence ID" value="NZ_JAOXHJ010000006.1"/>
</dbReference>
<proteinExistence type="predicted"/>
<evidence type="ECO:0008006" key="3">
    <source>
        <dbReference type="Google" id="ProtNLM"/>
    </source>
</evidence>
<evidence type="ECO:0000313" key="2">
    <source>
        <dbReference type="Proteomes" id="UP001207252"/>
    </source>
</evidence>
<dbReference type="Proteomes" id="UP001207252">
    <property type="component" value="Unassembled WGS sequence"/>
</dbReference>
<gene>
    <name evidence="1" type="ORF">OF365_02705</name>
</gene>
<keyword evidence="2" id="KW-1185">Reference proteome</keyword>
<protein>
    <recommendedName>
        <fullName evidence="3">PHP domain-containing protein</fullName>
    </recommendedName>
</protein>
<dbReference type="SUPFAM" id="SSF89550">
    <property type="entry name" value="PHP domain-like"/>
    <property type="match status" value="1"/>
</dbReference>
<evidence type="ECO:0000313" key="1">
    <source>
        <dbReference type="EMBL" id="MCV3754275.1"/>
    </source>
</evidence>
<organism evidence="1 2">
    <name type="scientific">Ureaplasma zalophigenitalium</name>
    <dbReference type="NCBI Taxonomy" id="907723"/>
    <lineage>
        <taxon>Bacteria</taxon>
        <taxon>Bacillati</taxon>
        <taxon>Mycoplasmatota</taxon>
        <taxon>Mycoplasmoidales</taxon>
        <taxon>Mycoplasmoidaceae</taxon>
        <taxon>Ureaplasma</taxon>
    </lineage>
</organism>
<comment type="caution">
    <text evidence="1">The sequence shown here is derived from an EMBL/GenBank/DDBJ whole genome shotgun (WGS) entry which is preliminary data.</text>
</comment>
<dbReference type="EMBL" id="JAOXHJ010000006">
    <property type="protein sequence ID" value="MCV3754275.1"/>
    <property type="molecule type" value="Genomic_DNA"/>
</dbReference>
<sequence>MLKIKIDLHTHTSDSNKYGSNVSKNSDEDIFYKLKTNNVKIVCFSDHLNFDKNQYLKRVNLGLEFKPQIIVWPGIEIDIYLHHKNTRAQVIVVFNPDHNLEELEDFCQEHFNPDFNPLNFDKYSYAELVNLLTDKQYDFLIFPHVGKGADVVFPQDIKDQRVDGLDSIKPDHKNVQKMRKHNIQAPVVCFSDTHDWDNYPQHSYYWTWLTTNSLTFNDVKQAILNKQIDLKKCV</sequence>